<feature type="compositionally biased region" description="Polar residues" evidence="1">
    <location>
        <begin position="241"/>
        <end position="253"/>
    </location>
</feature>
<feature type="region of interest" description="Disordered" evidence="1">
    <location>
        <begin position="122"/>
        <end position="165"/>
    </location>
</feature>
<feature type="region of interest" description="Disordered" evidence="1">
    <location>
        <begin position="213"/>
        <end position="275"/>
    </location>
</feature>
<evidence type="ECO:0000256" key="1">
    <source>
        <dbReference type="SAM" id="MobiDB-lite"/>
    </source>
</evidence>
<dbReference type="EMBL" id="HBGQ01100607">
    <property type="protein sequence ID" value="CAD9541057.1"/>
    <property type="molecule type" value="Transcribed_RNA"/>
</dbReference>
<gene>
    <name evidence="2" type="ORF">AAND1436_LOCUS48068</name>
</gene>
<feature type="compositionally biased region" description="Low complexity" evidence="1">
    <location>
        <begin position="139"/>
        <end position="158"/>
    </location>
</feature>
<protein>
    <submittedName>
        <fullName evidence="2">Uncharacterized protein</fullName>
    </submittedName>
</protein>
<reference evidence="2" key="1">
    <citation type="submission" date="2021-01" db="EMBL/GenBank/DDBJ databases">
        <authorList>
            <person name="Corre E."/>
            <person name="Pelletier E."/>
            <person name="Niang G."/>
            <person name="Scheremetjew M."/>
            <person name="Finn R."/>
            <person name="Kale V."/>
            <person name="Holt S."/>
            <person name="Cochrane G."/>
            <person name="Meng A."/>
            <person name="Brown T."/>
            <person name="Cohen L."/>
        </authorList>
    </citation>
    <scope>NUCLEOTIDE SEQUENCE</scope>
    <source>
        <strain evidence="2">CCMP2222</strain>
    </source>
</reference>
<organism evidence="2">
    <name type="scientific">Alexandrium andersonii</name>
    <dbReference type="NCBI Taxonomy" id="327968"/>
    <lineage>
        <taxon>Eukaryota</taxon>
        <taxon>Sar</taxon>
        <taxon>Alveolata</taxon>
        <taxon>Dinophyceae</taxon>
        <taxon>Gonyaulacales</taxon>
        <taxon>Pyrocystaceae</taxon>
        <taxon>Alexandrium</taxon>
    </lineage>
</organism>
<sequence>MAPVPEGALAAMKNAAAFLARDRCTSANRRLDVIIKALDERPKEGVATVGYTKLKEDAESEQDRWPKVVEDVRELHVLLRRHGARVSTDDEVQLDLLQEKLRRLARALSEATGFIEQRRASVVSGMSAPPVAEDTPGTPSSARSAEEAAAPAACSPEPEAIEQEPLDVTRTLGLDVEASAEEPLDAMCGFELDASIAAEGLTDECAGVDVAEADDPEQEEAAWSATAVPNQPPTPLAQPSEAENTQPLDTTQLADPGSKEAWRRSRTVRFATSPGGRVMFEELRTPKVGPD</sequence>
<name>A0A7S2JAE3_9DINO</name>
<dbReference type="AlphaFoldDB" id="A0A7S2JAE3"/>
<evidence type="ECO:0000313" key="2">
    <source>
        <dbReference type="EMBL" id="CAD9541057.1"/>
    </source>
</evidence>
<accession>A0A7S2JAE3</accession>
<proteinExistence type="predicted"/>